<name>A0A1I5PW18_9GAMM</name>
<dbReference type="GO" id="GO:0034639">
    <property type="term" value="F:L-amino acid efflux transmembrane transporter activity"/>
    <property type="evidence" value="ECO:0007669"/>
    <property type="project" value="UniProtKB-UniRule"/>
</dbReference>
<keyword evidence="7 8" id="KW-0472">Membrane</keyword>
<sequence>MKGASRVRSVVADMFAMVVFCFVTGMMIEIFVSGMTFEQSLASRLLSIPVNILIAWPYGVFRDSMIKFAQRHFTSRLTKRVADFFAYVTFQSPVYAAILLTVGADPSQILTAVASNALLSGVLGMFYGVFLERCRRLFRVPAPMQVDASMNAQMNA</sequence>
<dbReference type="AlphaFoldDB" id="A0A1I5PW18"/>
<feature type="transmembrane region" description="Helical" evidence="8">
    <location>
        <begin position="41"/>
        <end position="61"/>
    </location>
</feature>
<proteinExistence type="inferred from homology"/>
<comment type="function">
    <text evidence="8">Exports L-alanine.</text>
</comment>
<organism evidence="9 10">
    <name type="scientific">Enterovibrio norvegicus DSM 15893</name>
    <dbReference type="NCBI Taxonomy" id="1121869"/>
    <lineage>
        <taxon>Bacteria</taxon>
        <taxon>Pseudomonadati</taxon>
        <taxon>Pseudomonadota</taxon>
        <taxon>Gammaproteobacteria</taxon>
        <taxon>Vibrionales</taxon>
        <taxon>Vibrionaceae</taxon>
        <taxon>Enterovibrio</taxon>
    </lineage>
</organism>
<evidence type="ECO:0000256" key="8">
    <source>
        <dbReference type="HAMAP-Rule" id="MF_00914"/>
    </source>
</evidence>
<dbReference type="HAMAP" id="MF_00914">
    <property type="entry name" value="L_Ala_exporter"/>
    <property type="match status" value="1"/>
</dbReference>
<dbReference type="InterPro" id="IPR010574">
    <property type="entry name" value="Ala_export_AlaE"/>
</dbReference>
<evidence type="ECO:0000256" key="4">
    <source>
        <dbReference type="ARBA" id="ARBA00022692"/>
    </source>
</evidence>
<dbReference type="Proteomes" id="UP000182692">
    <property type="component" value="Unassembled WGS sequence"/>
</dbReference>
<keyword evidence="6 8" id="KW-1133">Transmembrane helix</keyword>
<evidence type="ECO:0000256" key="1">
    <source>
        <dbReference type="ARBA" id="ARBA00022448"/>
    </source>
</evidence>
<dbReference type="GO" id="GO:0005886">
    <property type="term" value="C:plasma membrane"/>
    <property type="evidence" value="ECO:0007669"/>
    <property type="project" value="UniProtKB-SubCell"/>
</dbReference>
<reference evidence="9 10" key="1">
    <citation type="submission" date="2016-10" db="EMBL/GenBank/DDBJ databases">
        <authorList>
            <person name="de Groot N.N."/>
        </authorList>
    </citation>
    <scope>NUCLEOTIDE SEQUENCE [LARGE SCALE GENOMIC DNA]</scope>
    <source>
        <strain evidence="9 10">DSM 15893</strain>
    </source>
</reference>
<dbReference type="GO" id="GO:0032973">
    <property type="term" value="P:amino acid export across plasma membrane"/>
    <property type="evidence" value="ECO:0007669"/>
    <property type="project" value="UniProtKB-UniRule"/>
</dbReference>
<dbReference type="STRING" id="1121869.SAMN03084138_02069"/>
<keyword evidence="4 8" id="KW-0812">Transmembrane</keyword>
<gene>
    <name evidence="8" type="primary">alaE</name>
    <name evidence="9" type="ORF">SAMN03084138_02069</name>
</gene>
<evidence type="ECO:0000313" key="9">
    <source>
        <dbReference type="EMBL" id="SFP38308.1"/>
    </source>
</evidence>
<evidence type="ECO:0000256" key="3">
    <source>
        <dbReference type="ARBA" id="ARBA00022519"/>
    </source>
</evidence>
<evidence type="ECO:0000313" key="10">
    <source>
        <dbReference type="Proteomes" id="UP000182692"/>
    </source>
</evidence>
<evidence type="ECO:0000256" key="2">
    <source>
        <dbReference type="ARBA" id="ARBA00022475"/>
    </source>
</evidence>
<dbReference type="GeneID" id="35870147"/>
<keyword evidence="3 8" id="KW-0997">Cell inner membrane</keyword>
<comment type="subcellular location">
    <subcellularLocation>
        <location evidence="8">Cell inner membrane</location>
        <topology evidence="8">Multi-pass membrane protein</topology>
    </subcellularLocation>
</comment>
<dbReference type="Pfam" id="PF06610">
    <property type="entry name" value="AlaE"/>
    <property type="match status" value="1"/>
</dbReference>
<feature type="transmembrane region" description="Helical" evidence="8">
    <location>
        <begin position="81"/>
        <end position="103"/>
    </location>
</feature>
<keyword evidence="5 8" id="KW-0029">Amino-acid transport</keyword>
<dbReference type="RefSeq" id="WP_017015721.1">
    <property type="nucleotide sequence ID" value="NZ_FOWR01000013.1"/>
</dbReference>
<dbReference type="EMBL" id="FOWR01000013">
    <property type="protein sequence ID" value="SFP38308.1"/>
    <property type="molecule type" value="Genomic_DNA"/>
</dbReference>
<protein>
    <recommendedName>
        <fullName evidence="8">L-alanine exporter AlaE</fullName>
    </recommendedName>
</protein>
<comment type="similarity">
    <text evidence="8">Belongs to the AlaE exporter family.</text>
</comment>
<dbReference type="OrthoDB" id="9006207at2"/>
<accession>A0A1I5PW18</accession>
<feature type="transmembrane region" description="Helical" evidence="8">
    <location>
        <begin position="109"/>
        <end position="130"/>
    </location>
</feature>
<evidence type="ECO:0000256" key="7">
    <source>
        <dbReference type="ARBA" id="ARBA00023136"/>
    </source>
</evidence>
<evidence type="ECO:0000256" key="6">
    <source>
        <dbReference type="ARBA" id="ARBA00022989"/>
    </source>
</evidence>
<feature type="transmembrane region" description="Helical" evidence="8">
    <location>
        <begin position="12"/>
        <end position="35"/>
    </location>
</feature>
<keyword evidence="1 8" id="KW-0813">Transport</keyword>
<keyword evidence="2 8" id="KW-1003">Cell membrane</keyword>
<evidence type="ECO:0000256" key="5">
    <source>
        <dbReference type="ARBA" id="ARBA00022970"/>
    </source>
</evidence>